<dbReference type="Gene3D" id="3.50.50.60">
    <property type="entry name" value="FAD/NAD(P)-binding domain"/>
    <property type="match status" value="1"/>
</dbReference>
<keyword evidence="2" id="KW-0560">Oxidoreductase</keyword>
<proteinExistence type="predicted"/>
<dbReference type="InterPro" id="IPR050407">
    <property type="entry name" value="Geranylgeranyl_reductase"/>
</dbReference>
<dbReference type="PANTHER" id="PTHR42685">
    <property type="entry name" value="GERANYLGERANYL DIPHOSPHATE REDUCTASE"/>
    <property type="match status" value="1"/>
</dbReference>
<dbReference type="SUPFAM" id="SSF51905">
    <property type="entry name" value="FAD/NAD(P)-binding domain"/>
    <property type="match status" value="1"/>
</dbReference>
<gene>
    <name evidence="2" type="ORF">ACFS6I_08655</name>
</gene>
<evidence type="ECO:0000313" key="2">
    <source>
        <dbReference type="EMBL" id="MFD2903991.1"/>
    </source>
</evidence>
<accession>A0ABW5YUD2</accession>
<dbReference type="InterPro" id="IPR006076">
    <property type="entry name" value="FAD-dep_OxRdtase"/>
</dbReference>
<dbReference type="EMBL" id="JBHUPE010000004">
    <property type="protein sequence ID" value="MFD2903991.1"/>
    <property type="molecule type" value="Genomic_DNA"/>
</dbReference>
<sequence length="375" mass="42209">MKKNADVIIIGGGLAGLTAALHLTKKRLNVTLIEKYSYPRHKVCGEYLSNEILPYLNWLSSDILQVYPTNINKLIFTHQNGKTAKADLPLGGLGISRYSLDNSLYLQAVKMGCTVIKATVTNVTFNENAFTVMTENQILIAEIVLGAFGKRSNVDQVLKRNFMNKTTPWLAVKGHYSGEFPDDVVALHNFKGGYCGITKVEDNIINMCYLADLKSFKKHKNITEFEQNILYKNKHIKYFFENSTLLFDKPLTISQISFDKKPIIENHILMIGDTAGLIHPLCGNGMAMAMHSAKISSELIVDYYTGKIVSRKLLEKKFAQQWKQNFEKRLLIGNLLSKALQHQTITTVLIRIATMFPSLLPLIIKQTHGKAITIK</sequence>
<reference evidence="3" key="1">
    <citation type="journal article" date="2019" name="Int. J. Syst. Evol. Microbiol.">
        <title>The Global Catalogue of Microorganisms (GCM) 10K type strain sequencing project: providing services to taxonomists for standard genome sequencing and annotation.</title>
        <authorList>
            <consortium name="The Broad Institute Genomics Platform"/>
            <consortium name="The Broad Institute Genome Sequencing Center for Infectious Disease"/>
            <person name="Wu L."/>
            <person name="Ma J."/>
        </authorList>
    </citation>
    <scope>NUCLEOTIDE SEQUENCE [LARGE SCALE GENOMIC DNA]</scope>
    <source>
        <strain evidence="3">KCTC 22209</strain>
    </source>
</reference>
<dbReference type="RefSeq" id="WP_380919682.1">
    <property type="nucleotide sequence ID" value="NZ_JBHUPE010000004.1"/>
</dbReference>
<name>A0ABW5YUD2_9SPHI</name>
<feature type="domain" description="FAD dependent oxidoreductase" evidence="1">
    <location>
        <begin position="6"/>
        <end position="38"/>
    </location>
</feature>
<evidence type="ECO:0000313" key="3">
    <source>
        <dbReference type="Proteomes" id="UP001597509"/>
    </source>
</evidence>
<dbReference type="Proteomes" id="UP001597509">
    <property type="component" value="Unassembled WGS sequence"/>
</dbReference>
<dbReference type="PRINTS" id="PR00420">
    <property type="entry name" value="RNGMNOXGNASE"/>
</dbReference>
<dbReference type="Pfam" id="PF01266">
    <property type="entry name" value="DAO"/>
    <property type="match status" value="1"/>
</dbReference>
<comment type="caution">
    <text evidence="2">The sequence shown here is derived from an EMBL/GenBank/DDBJ whole genome shotgun (WGS) entry which is preliminary data.</text>
</comment>
<dbReference type="PANTHER" id="PTHR42685:SF22">
    <property type="entry name" value="CONDITIONED MEDIUM FACTOR RECEPTOR 1"/>
    <property type="match status" value="1"/>
</dbReference>
<dbReference type="GO" id="GO:0016491">
    <property type="term" value="F:oxidoreductase activity"/>
    <property type="evidence" value="ECO:0007669"/>
    <property type="project" value="UniProtKB-KW"/>
</dbReference>
<dbReference type="InterPro" id="IPR036188">
    <property type="entry name" value="FAD/NAD-bd_sf"/>
</dbReference>
<evidence type="ECO:0000259" key="1">
    <source>
        <dbReference type="Pfam" id="PF01266"/>
    </source>
</evidence>
<organism evidence="2 3">
    <name type="scientific">Sphingobacterium anhuiense</name>
    <dbReference type="NCBI Taxonomy" id="493780"/>
    <lineage>
        <taxon>Bacteria</taxon>
        <taxon>Pseudomonadati</taxon>
        <taxon>Bacteroidota</taxon>
        <taxon>Sphingobacteriia</taxon>
        <taxon>Sphingobacteriales</taxon>
        <taxon>Sphingobacteriaceae</taxon>
        <taxon>Sphingobacterium</taxon>
    </lineage>
</organism>
<dbReference type="EC" id="1.-.-.-" evidence="2"/>
<protein>
    <submittedName>
        <fullName evidence="2">NAD(P)/FAD-dependent oxidoreductase</fullName>
        <ecNumber evidence="2">1.-.-.-</ecNumber>
    </submittedName>
</protein>
<keyword evidence="3" id="KW-1185">Reference proteome</keyword>